<protein>
    <recommendedName>
        <fullName evidence="3">Thioesterase TesA-like domain-containing protein</fullName>
    </recommendedName>
</protein>
<dbReference type="eggNOG" id="COG3208">
    <property type="taxonomic scope" value="Bacteria"/>
</dbReference>
<dbReference type="Proteomes" id="UP000050867">
    <property type="component" value="Unassembled WGS sequence"/>
</dbReference>
<dbReference type="SMART" id="SM00824">
    <property type="entry name" value="PKS_TE"/>
    <property type="match status" value="1"/>
</dbReference>
<comment type="caution">
    <text evidence="4">The sequence shown here is derived from an EMBL/GenBank/DDBJ whole genome shotgun (WGS) entry which is preliminary data.</text>
</comment>
<evidence type="ECO:0000313" key="5">
    <source>
        <dbReference type="Proteomes" id="UP000050867"/>
    </source>
</evidence>
<evidence type="ECO:0000256" key="1">
    <source>
        <dbReference type="ARBA" id="ARBA00007169"/>
    </source>
</evidence>
<evidence type="ECO:0000259" key="3">
    <source>
        <dbReference type="SMART" id="SM00824"/>
    </source>
</evidence>
<dbReference type="GO" id="GO:0008610">
    <property type="term" value="P:lipid biosynthetic process"/>
    <property type="evidence" value="ECO:0007669"/>
    <property type="project" value="TreeGrafter"/>
</dbReference>
<dbReference type="Pfam" id="PF00975">
    <property type="entry name" value="Thioesterase"/>
    <property type="match status" value="1"/>
</dbReference>
<name>A0A0T6LUC7_WENVI</name>
<dbReference type="AlphaFoldDB" id="A0A0T6LUC7"/>
<evidence type="ECO:0000256" key="2">
    <source>
        <dbReference type="ARBA" id="ARBA00022801"/>
    </source>
</evidence>
<reference evidence="4 5" key="1">
    <citation type="submission" date="2015-10" db="EMBL/GenBank/DDBJ databases">
        <title>Draft genome sequence of pyrrolomycin-producing Streptomyces vitaminophilus.</title>
        <authorList>
            <person name="Graham D.E."/>
            <person name="Mahan K.M."/>
            <person name="Klingeman D.M."/>
            <person name="Hettich R.L."/>
            <person name="Parry R.J."/>
        </authorList>
    </citation>
    <scope>NUCLEOTIDE SEQUENCE [LARGE SCALE GENOMIC DNA]</scope>
    <source>
        <strain evidence="4 5">ATCC 31673</strain>
    </source>
</reference>
<dbReference type="RefSeq" id="WP_018382910.1">
    <property type="nucleotide sequence ID" value="NZ_LLZU01000011.1"/>
</dbReference>
<dbReference type="PANTHER" id="PTHR11487:SF0">
    <property type="entry name" value="S-ACYL FATTY ACID SYNTHASE THIOESTERASE, MEDIUM CHAIN"/>
    <property type="match status" value="1"/>
</dbReference>
<dbReference type="Gene3D" id="3.40.50.1820">
    <property type="entry name" value="alpha/beta hydrolase"/>
    <property type="match status" value="1"/>
</dbReference>
<dbReference type="GO" id="GO:0016787">
    <property type="term" value="F:hydrolase activity"/>
    <property type="evidence" value="ECO:0007669"/>
    <property type="project" value="UniProtKB-KW"/>
</dbReference>
<dbReference type="InterPro" id="IPR029058">
    <property type="entry name" value="AB_hydrolase_fold"/>
</dbReference>
<keyword evidence="5" id="KW-1185">Reference proteome</keyword>
<dbReference type="InterPro" id="IPR012223">
    <property type="entry name" value="TEII"/>
</dbReference>
<gene>
    <name evidence="4" type="ORF">AQ490_20105</name>
</gene>
<comment type="similarity">
    <text evidence="1">Belongs to the thioesterase family.</text>
</comment>
<proteinExistence type="inferred from homology"/>
<dbReference type="InterPro" id="IPR020802">
    <property type="entry name" value="TesA-like"/>
</dbReference>
<dbReference type="OrthoDB" id="8480037at2"/>
<accession>A0A0T6LUC7</accession>
<sequence>MDESPRTAHPHWFPRLRPDGPDATVRVYCLPFAGGAADAYQPWADHLPDWVRLRAVQLPGRGGRAGEPAAASVAEVVSGVADAIAGEDDGLPFGLFGHSMGALLAFELTRELHRRGGAQPVLLGVSGWPAPDTGLPHVPFTGRLAPLTQEQFVQVMGGMGAISPQVLADPALLDQVIPPMQADFAVIEAYEYRAGDRVTVPVSVFSGTGDPLTPMEKLHGWAAQTTGAVRVRRYEGDHFFLFDHTAAMVKTFTDDLERLAHGGTGH</sequence>
<dbReference type="SUPFAM" id="SSF53474">
    <property type="entry name" value="alpha/beta-Hydrolases"/>
    <property type="match status" value="1"/>
</dbReference>
<keyword evidence="2" id="KW-0378">Hydrolase</keyword>
<feature type="domain" description="Thioesterase TesA-like" evidence="3">
    <location>
        <begin position="28"/>
        <end position="253"/>
    </location>
</feature>
<dbReference type="InterPro" id="IPR001031">
    <property type="entry name" value="Thioesterase"/>
</dbReference>
<evidence type="ECO:0000313" key="4">
    <source>
        <dbReference type="EMBL" id="KRV49622.1"/>
    </source>
</evidence>
<dbReference type="STRING" id="76728.AQ490_20105"/>
<dbReference type="EMBL" id="LLZU01000011">
    <property type="protein sequence ID" value="KRV49622.1"/>
    <property type="molecule type" value="Genomic_DNA"/>
</dbReference>
<organism evidence="4 5">
    <name type="scientific">Wenjunlia vitaminophila</name>
    <name type="common">Streptomyces vitaminophilus</name>
    <dbReference type="NCBI Taxonomy" id="76728"/>
    <lineage>
        <taxon>Bacteria</taxon>
        <taxon>Bacillati</taxon>
        <taxon>Actinomycetota</taxon>
        <taxon>Actinomycetes</taxon>
        <taxon>Kitasatosporales</taxon>
        <taxon>Streptomycetaceae</taxon>
        <taxon>Wenjunlia</taxon>
    </lineage>
</organism>
<dbReference type="PANTHER" id="PTHR11487">
    <property type="entry name" value="THIOESTERASE"/>
    <property type="match status" value="1"/>
</dbReference>